<dbReference type="SUPFAM" id="SSF56784">
    <property type="entry name" value="HAD-like"/>
    <property type="match status" value="1"/>
</dbReference>
<keyword evidence="2" id="KW-1185">Reference proteome</keyword>
<dbReference type="InterPro" id="IPR006379">
    <property type="entry name" value="HAD-SF_hydro_IIB"/>
</dbReference>
<dbReference type="InterPro" id="IPR000150">
    <property type="entry name" value="Cof"/>
</dbReference>
<dbReference type="InterPro" id="IPR023214">
    <property type="entry name" value="HAD_sf"/>
</dbReference>
<dbReference type="Proteomes" id="UP000051884">
    <property type="component" value="Unassembled WGS sequence"/>
</dbReference>
<dbReference type="EMBL" id="JQCH01000020">
    <property type="protein sequence ID" value="KRO08945.1"/>
    <property type="molecule type" value="Genomic_DNA"/>
</dbReference>
<protein>
    <recommendedName>
        <fullName evidence="3">Cof-like hydrolase</fullName>
    </recommendedName>
</protein>
<name>A0ABR5Q4S2_9LACO</name>
<dbReference type="Pfam" id="PF08282">
    <property type="entry name" value="Hydrolase_3"/>
    <property type="match status" value="1"/>
</dbReference>
<evidence type="ECO:0008006" key="3">
    <source>
        <dbReference type="Google" id="ProtNLM"/>
    </source>
</evidence>
<evidence type="ECO:0000313" key="2">
    <source>
        <dbReference type="Proteomes" id="UP000051884"/>
    </source>
</evidence>
<comment type="caution">
    <text evidence="1">The sequence shown here is derived from an EMBL/GenBank/DDBJ whole genome shotgun (WGS) entry which is preliminary data.</text>
</comment>
<organism evidence="1 2">
    <name type="scientific">Paucilactobacillus hokkaidonensis</name>
    <dbReference type="NCBI Taxonomy" id="1193095"/>
    <lineage>
        <taxon>Bacteria</taxon>
        <taxon>Bacillati</taxon>
        <taxon>Bacillota</taxon>
        <taxon>Bacilli</taxon>
        <taxon>Lactobacillales</taxon>
        <taxon>Lactobacillaceae</taxon>
        <taxon>Paucilactobacillus</taxon>
    </lineage>
</organism>
<dbReference type="SFLD" id="SFLDS00003">
    <property type="entry name" value="Haloacid_Dehalogenase"/>
    <property type="match status" value="1"/>
</dbReference>
<dbReference type="Gene3D" id="3.30.1240.10">
    <property type="match status" value="1"/>
</dbReference>
<dbReference type="PROSITE" id="PS01229">
    <property type="entry name" value="COF_2"/>
    <property type="match status" value="1"/>
</dbReference>
<dbReference type="Gene3D" id="3.40.50.1000">
    <property type="entry name" value="HAD superfamily/HAD-like"/>
    <property type="match status" value="1"/>
</dbReference>
<dbReference type="PANTHER" id="PTHR10000:SF8">
    <property type="entry name" value="HAD SUPERFAMILY HYDROLASE-LIKE, TYPE 3"/>
    <property type="match status" value="1"/>
</dbReference>
<accession>A0ABR5Q4S2</accession>
<dbReference type="InterPro" id="IPR036412">
    <property type="entry name" value="HAD-like_sf"/>
</dbReference>
<dbReference type="NCBIfam" id="TIGR00099">
    <property type="entry name" value="Cof-subfamily"/>
    <property type="match status" value="1"/>
</dbReference>
<reference evidence="1 2" key="1">
    <citation type="journal article" date="2015" name="Genome Announc.">
        <title>Expanding the biotechnology potential of lactobacilli through comparative genomics of 213 strains and associated genera.</title>
        <authorList>
            <person name="Sun Z."/>
            <person name="Harris H.M."/>
            <person name="McCann A."/>
            <person name="Guo C."/>
            <person name="Argimon S."/>
            <person name="Zhang W."/>
            <person name="Yang X."/>
            <person name="Jeffery I.B."/>
            <person name="Cooney J.C."/>
            <person name="Kagawa T.F."/>
            <person name="Liu W."/>
            <person name="Song Y."/>
            <person name="Salvetti E."/>
            <person name="Wrobel A."/>
            <person name="Rasinkangas P."/>
            <person name="Parkhill J."/>
            <person name="Rea M.C."/>
            <person name="O'Sullivan O."/>
            <person name="Ritari J."/>
            <person name="Douillard F.P."/>
            <person name="Paul Ross R."/>
            <person name="Yang R."/>
            <person name="Briner A.E."/>
            <person name="Felis G.E."/>
            <person name="de Vos W.M."/>
            <person name="Barrangou R."/>
            <person name="Klaenhammer T.R."/>
            <person name="Caufield P.W."/>
            <person name="Cui Y."/>
            <person name="Zhang H."/>
            <person name="O'Toole P.W."/>
        </authorList>
    </citation>
    <scope>NUCLEOTIDE SEQUENCE [LARGE SCALE GENOMIC DNA]</scope>
    <source>
        <strain evidence="1 2">DSM 26202</strain>
    </source>
</reference>
<dbReference type="NCBIfam" id="TIGR01484">
    <property type="entry name" value="HAD-SF-IIB"/>
    <property type="match status" value="1"/>
</dbReference>
<dbReference type="CDD" id="cd07516">
    <property type="entry name" value="HAD_Pase"/>
    <property type="match status" value="1"/>
</dbReference>
<sequence>MLRLLLKNKGAKTKMIKMVALDLDGTLLTSDKKISERNERELRELATQGIKVVLCTGRPINAIWPYIEQLGLTNVDDFTITFNGALVIQNPQRQILTEQGITKEQLALLHDFGAEHKFPLDVLDFESVYPLTDLTPSVYQQMLNAKIEFIPTDFQQLAEHPYSKAVMASQPEVLDQAFAELTPEMFEHYHVVRSQPKILEFLDHDMDKAVGLKALLAHYGWTFENLMTFGDAENDLGMLKAAQVGVVMDNGLPAIEEQGTDVTLNNDEDGVAVFLEKYFN</sequence>
<proteinExistence type="predicted"/>
<dbReference type="SFLD" id="SFLDG01140">
    <property type="entry name" value="C2.B:_Phosphomannomutase_and_P"/>
    <property type="match status" value="1"/>
</dbReference>
<evidence type="ECO:0000313" key="1">
    <source>
        <dbReference type="EMBL" id="KRO08945.1"/>
    </source>
</evidence>
<dbReference type="PANTHER" id="PTHR10000">
    <property type="entry name" value="PHOSPHOSERINE PHOSPHATASE"/>
    <property type="match status" value="1"/>
</dbReference>
<gene>
    <name evidence="1" type="ORF">IV59_GL000992</name>
</gene>